<dbReference type="PANTHER" id="PTHR33121">
    <property type="entry name" value="CYCLIC DI-GMP PHOSPHODIESTERASE PDEF"/>
    <property type="match status" value="1"/>
</dbReference>
<dbReference type="RefSeq" id="WP_343797697.1">
    <property type="nucleotide sequence ID" value="NZ_BAAADJ010000014.1"/>
</dbReference>
<dbReference type="EMBL" id="BAAADJ010000014">
    <property type="protein sequence ID" value="GAA0324909.1"/>
    <property type="molecule type" value="Genomic_DNA"/>
</dbReference>
<dbReference type="SUPFAM" id="SSF103190">
    <property type="entry name" value="Sensory domain-like"/>
    <property type="match status" value="1"/>
</dbReference>
<dbReference type="Pfam" id="PF00563">
    <property type="entry name" value="EAL"/>
    <property type="match status" value="1"/>
</dbReference>
<dbReference type="PANTHER" id="PTHR33121:SF82">
    <property type="entry name" value="SIGNAL TRANSDUCTION PROTEIN CONTAINING A EAL DOMAIN"/>
    <property type="match status" value="1"/>
</dbReference>
<reference evidence="2 3" key="1">
    <citation type="journal article" date="2019" name="Int. J. Syst. Evol. Microbiol.">
        <title>The Global Catalogue of Microorganisms (GCM) 10K type strain sequencing project: providing services to taxonomists for standard genome sequencing and annotation.</title>
        <authorList>
            <consortium name="The Broad Institute Genomics Platform"/>
            <consortium name="The Broad Institute Genome Sequencing Center for Infectious Disease"/>
            <person name="Wu L."/>
            <person name="Ma J."/>
        </authorList>
    </citation>
    <scope>NUCLEOTIDE SEQUENCE [LARGE SCALE GENOMIC DNA]</scope>
    <source>
        <strain evidence="2 3">JCM 9731</strain>
    </source>
</reference>
<dbReference type="Proteomes" id="UP001500782">
    <property type="component" value="Unassembled WGS sequence"/>
</dbReference>
<dbReference type="SUPFAM" id="SSF141868">
    <property type="entry name" value="EAL domain-like"/>
    <property type="match status" value="1"/>
</dbReference>
<dbReference type="InterPro" id="IPR035919">
    <property type="entry name" value="EAL_sf"/>
</dbReference>
<organism evidence="2 3">
    <name type="scientific">Bacillus carboniphilus</name>
    <dbReference type="NCBI Taxonomy" id="86663"/>
    <lineage>
        <taxon>Bacteria</taxon>
        <taxon>Bacillati</taxon>
        <taxon>Bacillota</taxon>
        <taxon>Bacilli</taxon>
        <taxon>Bacillales</taxon>
        <taxon>Bacillaceae</taxon>
        <taxon>Bacillus</taxon>
    </lineage>
</organism>
<dbReference type="Gene3D" id="3.20.20.450">
    <property type="entry name" value="EAL domain"/>
    <property type="match status" value="1"/>
</dbReference>
<evidence type="ECO:0000313" key="2">
    <source>
        <dbReference type="EMBL" id="GAA0324909.1"/>
    </source>
</evidence>
<proteinExistence type="predicted"/>
<comment type="caution">
    <text evidence="2">The sequence shown here is derived from an EMBL/GenBank/DDBJ whole genome shotgun (WGS) entry which is preliminary data.</text>
</comment>
<evidence type="ECO:0000259" key="1">
    <source>
        <dbReference type="PROSITE" id="PS50883"/>
    </source>
</evidence>
<dbReference type="InterPro" id="IPR018842">
    <property type="entry name" value="YkuI_C"/>
</dbReference>
<sequence>MKIDPLEIITNLQNIIPTYDPFFSAEERKIVGYEVIGKFVKNHIALDIDAFLMDQQVPEEYRLEAYHHLLKVAIDHYLQDHQTGFLAIRIDPEILLYDDKEYLLQMILEKEKLGINPSQIVLILPEENLKGIEGTIEHCVQYIKTFGIKISIENGESSGVRLERIAPLSPHFIRINLSSLKSLSQSIGMDETLHALSSFARKTGATLMFDKIEMEYQLRIAWKNGGRFLQGPYLSGASPIFDQHPERVEQLKNDLSRFITYEKRKLEALYRLEQTLNQDLQAVLEKGRILSGWDAIIEEASKVLGQRAFRVYICDENGYQVSANLLRSGTGWSKQVEYIHKNWSWRPYFLENVFKMNVLKQGLLSDLYSDIDTGELIRTFSIPINSEYFMFIDLSYSYLYEEENLL</sequence>
<protein>
    <submittedName>
        <fullName evidence="2">EAL-associated domain-containing protein</fullName>
    </submittedName>
</protein>
<accession>A0ABN0W4L7</accession>
<gene>
    <name evidence="2" type="ORF">GCM10008967_14390</name>
</gene>
<dbReference type="Gene3D" id="1.20.5.170">
    <property type="match status" value="1"/>
</dbReference>
<dbReference type="Pfam" id="PF10388">
    <property type="entry name" value="YkuI_C"/>
    <property type="match status" value="1"/>
</dbReference>
<dbReference type="InterPro" id="IPR001633">
    <property type="entry name" value="EAL_dom"/>
</dbReference>
<keyword evidence="3" id="KW-1185">Reference proteome</keyword>
<dbReference type="SMART" id="SM00052">
    <property type="entry name" value="EAL"/>
    <property type="match status" value="1"/>
</dbReference>
<dbReference type="InterPro" id="IPR029151">
    <property type="entry name" value="Sensor-like_sf"/>
</dbReference>
<name>A0ABN0W4L7_9BACI</name>
<dbReference type="PROSITE" id="PS50883">
    <property type="entry name" value="EAL"/>
    <property type="match status" value="1"/>
</dbReference>
<feature type="domain" description="EAL" evidence="1">
    <location>
        <begin position="1"/>
        <end position="251"/>
    </location>
</feature>
<evidence type="ECO:0000313" key="3">
    <source>
        <dbReference type="Proteomes" id="UP001500782"/>
    </source>
</evidence>
<dbReference type="InterPro" id="IPR050706">
    <property type="entry name" value="Cyclic-di-GMP_PDE-like"/>
</dbReference>
<dbReference type="Gene3D" id="3.30.450.20">
    <property type="entry name" value="PAS domain"/>
    <property type="match status" value="1"/>
</dbReference>